<dbReference type="RefSeq" id="WP_069364737.1">
    <property type="nucleotide sequence ID" value="NZ_CP012502.1"/>
</dbReference>
<name>A0A1D7QUI4_9BACI</name>
<keyword evidence="1" id="KW-0472">Membrane</keyword>
<organism evidence="2 3">
    <name type="scientific">Salisediminibacterium beveridgei</name>
    <dbReference type="NCBI Taxonomy" id="632773"/>
    <lineage>
        <taxon>Bacteria</taxon>
        <taxon>Bacillati</taxon>
        <taxon>Bacillota</taxon>
        <taxon>Bacilli</taxon>
        <taxon>Bacillales</taxon>
        <taxon>Bacillaceae</taxon>
        <taxon>Salisediminibacterium</taxon>
    </lineage>
</organism>
<dbReference type="STRING" id="632773.BBEV_1309"/>
<accession>A0A1D7QUI4</accession>
<feature type="transmembrane region" description="Helical" evidence="1">
    <location>
        <begin position="102"/>
        <end position="120"/>
    </location>
</feature>
<protein>
    <submittedName>
        <fullName evidence="2">Membrane spanning protein</fullName>
    </submittedName>
</protein>
<dbReference type="KEGG" id="bbev:BBEV_1309"/>
<dbReference type="OrthoDB" id="2111373at2"/>
<sequence>MKSAVLKSLKWSGIISIVTLIMAAIFAIVSTAVLSGVNWAVGMVIVFVIVFIGVFSDTIGVAATAASEKPFHAMAAEKIPGGRHGVVITRNADRFSNFTNDVIGDIAGVISGTASAYVVLQLAMQMGHEDGSSVQFAISILFTSVVAALTVGGKSVGKTIAIGYSTEIIYQVGRLFYFLEVKLNITIFNDKKQRKQKVKSTKRK</sequence>
<keyword evidence="1" id="KW-0812">Transmembrane</keyword>
<reference evidence="2 3" key="1">
    <citation type="submission" date="2015-08" db="EMBL/GenBank/DDBJ databases">
        <title>The complete genome sequence of Bacillus beveridgei MLTeJB.</title>
        <authorList>
            <person name="Hanson T.E."/>
            <person name="Mesa C."/>
            <person name="Basesman S.M."/>
            <person name="Oremland R.S."/>
        </authorList>
    </citation>
    <scope>NUCLEOTIDE SEQUENCE [LARGE SCALE GENOMIC DNA]</scope>
    <source>
        <strain evidence="2 3">MLTeJB</strain>
    </source>
</reference>
<feature type="transmembrane region" description="Helical" evidence="1">
    <location>
        <begin position="12"/>
        <end position="33"/>
    </location>
</feature>
<proteinExistence type="predicted"/>
<dbReference type="AlphaFoldDB" id="A0A1D7QUI4"/>
<evidence type="ECO:0000256" key="1">
    <source>
        <dbReference type="SAM" id="Phobius"/>
    </source>
</evidence>
<feature type="transmembrane region" description="Helical" evidence="1">
    <location>
        <begin position="39"/>
        <end position="65"/>
    </location>
</feature>
<gene>
    <name evidence="2" type="ORF">BBEV_1309</name>
</gene>
<evidence type="ECO:0000313" key="3">
    <source>
        <dbReference type="Proteomes" id="UP000094463"/>
    </source>
</evidence>
<keyword evidence="3" id="KW-1185">Reference proteome</keyword>
<dbReference type="EMBL" id="CP012502">
    <property type="protein sequence ID" value="AOM82674.1"/>
    <property type="molecule type" value="Genomic_DNA"/>
</dbReference>
<feature type="transmembrane region" description="Helical" evidence="1">
    <location>
        <begin position="132"/>
        <end position="151"/>
    </location>
</feature>
<dbReference type="Proteomes" id="UP000094463">
    <property type="component" value="Chromosome"/>
</dbReference>
<keyword evidence="1" id="KW-1133">Transmembrane helix</keyword>
<evidence type="ECO:0000313" key="2">
    <source>
        <dbReference type="EMBL" id="AOM82674.1"/>
    </source>
</evidence>
<dbReference type="PATRIC" id="fig|632773.3.peg.1383"/>